<feature type="domain" description="Integrase catalytic" evidence="1">
    <location>
        <begin position="1"/>
        <end position="151"/>
    </location>
</feature>
<sequence length="151" mass="17331">TYLKVNGQWSYLAVIIDLYSRSIVGWELSQTRTADLTVSALKKALTHREVKPGLLFHSDRGAEYGAYLFQDELARAGIRPSMNRPKHMTDNAHVESFFKTMKTETFHGIVFESVKQLRMTLAWYIDSYYNTSRLHSSLGFNTPIEYESKAA</sequence>
<reference evidence="2 3" key="1">
    <citation type="submission" date="2023-08" db="EMBL/GenBank/DDBJ databases">
        <authorList>
            <person name="Joshi A."/>
            <person name="Thite S."/>
        </authorList>
    </citation>
    <scope>NUCLEOTIDE SEQUENCE [LARGE SCALE GENOMIC DNA]</scope>
    <source>
        <strain evidence="2 3">AC40</strain>
    </source>
</reference>
<dbReference type="RefSeq" id="WP_305895234.1">
    <property type="nucleotide sequence ID" value="NZ_JAUZVZ010000069.1"/>
</dbReference>
<dbReference type="InterPro" id="IPR036397">
    <property type="entry name" value="RNaseH_sf"/>
</dbReference>
<dbReference type="PANTHER" id="PTHR46889">
    <property type="entry name" value="TRANSPOSASE INSF FOR INSERTION SEQUENCE IS3B-RELATED"/>
    <property type="match status" value="1"/>
</dbReference>
<dbReference type="InterPro" id="IPR050900">
    <property type="entry name" value="Transposase_IS3/IS150/IS904"/>
</dbReference>
<evidence type="ECO:0000313" key="2">
    <source>
        <dbReference type="EMBL" id="MDP4538000.1"/>
    </source>
</evidence>
<dbReference type="Gene3D" id="3.30.420.10">
    <property type="entry name" value="Ribonuclease H-like superfamily/Ribonuclease H"/>
    <property type="match status" value="1"/>
</dbReference>
<dbReference type="Pfam" id="PF00665">
    <property type="entry name" value="rve"/>
    <property type="match status" value="1"/>
</dbReference>
<feature type="non-terminal residue" evidence="2">
    <location>
        <position position="1"/>
    </location>
</feature>
<dbReference type="InterPro" id="IPR048020">
    <property type="entry name" value="Transpos_IS3"/>
</dbReference>
<evidence type="ECO:0000313" key="3">
    <source>
        <dbReference type="Proteomes" id="UP001231616"/>
    </source>
</evidence>
<dbReference type="PANTHER" id="PTHR46889:SF4">
    <property type="entry name" value="TRANSPOSASE INSO FOR INSERTION SEQUENCE ELEMENT IS911B-RELATED"/>
    <property type="match status" value="1"/>
</dbReference>
<dbReference type="InterPro" id="IPR012337">
    <property type="entry name" value="RNaseH-like_sf"/>
</dbReference>
<keyword evidence="3" id="KW-1185">Reference proteome</keyword>
<dbReference type="NCBIfam" id="NF033516">
    <property type="entry name" value="transpos_IS3"/>
    <property type="match status" value="1"/>
</dbReference>
<proteinExistence type="predicted"/>
<gene>
    <name evidence="2" type="ORF">Q3O60_17630</name>
</gene>
<comment type="caution">
    <text evidence="2">The sequence shown here is derived from an EMBL/GenBank/DDBJ whole genome shotgun (WGS) entry which is preliminary data.</text>
</comment>
<name>A0ABT9H541_9GAMM</name>
<dbReference type="Pfam" id="PF13333">
    <property type="entry name" value="rve_2"/>
    <property type="match status" value="1"/>
</dbReference>
<dbReference type="InterPro" id="IPR001584">
    <property type="entry name" value="Integrase_cat-core"/>
</dbReference>
<accession>A0ABT9H541</accession>
<organism evidence="2 3">
    <name type="scientific">Alkalimonas collagenimarina</name>
    <dbReference type="NCBI Taxonomy" id="400390"/>
    <lineage>
        <taxon>Bacteria</taxon>
        <taxon>Pseudomonadati</taxon>
        <taxon>Pseudomonadota</taxon>
        <taxon>Gammaproteobacteria</taxon>
        <taxon>Alkalimonas</taxon>
    </lineage>
</organism>
<dbReference type="PROSITE" id="PS50994">
    <property type="entry name" value="INTEGRASE"/>
    <property type="match status" value="1"/>
</dbReference>
<evidence type="ECO:0000259" key="1">
    <source>
        <dbReference type="PROSITE" id="PS50994"/>
    </source>
</evidence>
<dbReference type="EMBL" id="JAUZVZ010000069">
    <property type="protein sequence ID" value="MDP4538000.1"/>
    <property type="molecule type" value="Genomic_DNA"/>
</dbReference>
<protein>
    <submittedName>
        <fullName evidence="2">IS3 family transposase</fullName>
    </submittedName>
</protein>
<dbReference type="Proteomes" id="UP001231616">
    <property type="component" value="Unassembled WGS sequence"/>
</dbReference>
<dbReference type="SUPFAM" id="SSF53098">
    <property type="entry name" value="Ribonuclease H-like"/>
    <property type="match status" value="1"/>
</dbReference>